<comment type="subcellular location">
    <subcellularLocation>
        <location evidence="2">Cell membrane</location>
        <topology evidence="2">Lipid-anchor</topology>
    </subcellularLocation>
</comment>
<evidence type="ECO:0000256" key="1">
    <source>
        <dbReference type="ARBA" id="ARBA00007613"/>
    </source>
</evidence>
<dbReference type="GO" id="GO:0005886">
    <property type="term" value="C:plasma membrane"/>
    <property type="evidence" value="ECO:0007669"/>
    <property type="project" value="UniProtKB-SubCell"/>
</dbReference>
<sequence>MYKYKRSVLFLCAMVITAAVNSCVTQKYKAPALDLPAAFRTDSAGNVSDSGIATISYHAFFTDPVLLQLIDSGITHNYNLQVAIKQIDYAAQAFKQAKWNNAPTVNLTVGQASISRPSDNSLNGLTASQFLGQSYIADYTTGLNISWEADIWGKIKSRKDAALADYLGSQEAAKAVQTKLVSDIAQGYYNLLMLDTQLEVTRKSIALYDSSIAVTTMLRDAGNVTTLAIQQLEASREQAASMLPQLEQQLLAQENALSVLTGKNPGKIGRTGGISSLSLHETLSAGIPANMVSRRPDIRQSEMTLMQAHAMMNVSRASMYPSLTITGQGGLNAFDAGNWFKIPGSLFATGAGSLVQPLLQNKRLKTQYEQSKISREQAELQFKQSVLTALGEVSNSLSQIVKLKEQEQHTSRQVLVLEQAVKNSSLLYDTGDASYLEVLTAQNNKLQADLSLAGLQRQRLSAEVILYQALGGGWQ</sequence>
<dbReference type="EMBL" id="FOBB01000004">
    <property type="protein sequence ID" value="SEM34553.1"/>
    <property type="molecule type" value="Genomic_DNA"/>
</dbReference>
<evidence type="ECO:0000313" key="4">
    <source>
        <dbReference type="Proteomes" id="UP000198984"/>
    </source>
</evidence>
<dbReference type="GO" id="GO:0015562">
    <property type="term" value="F:efflux transmembrane transporter activity"/>
    <property type="evidence" value="ECO:0007669"/>
    <property type="project" value="InterPro"/>
</dbReference>
<keyword evidence="4" id="KW-1185">Reference proteome</keyword>
<organism evidence="3 4">
    <name type="scientific">Chitinophaga rupis</name>
    <dbReference type="NCBI Taxonomy" id="573321"/>
    <lineage>
        <taxon>Bacteria</taxon>
        <taxon>Pseudomonadati</taxon>
        <taxon>Bacteroidota</taxon>
        <taxon>Chitinophagia</taxon>
        <taxon>Chitinophagales</taxon>
        <taxon>Chitinophagaceae</taxon>
        <taxon>Chitinophaga</taxon>
    </lineage>
</organism>
<dbReference type="RefSeq" id="WP_089914586.1">
    <property type="nucleotide sequence ID" value="NZ_FOBB01000004.1"/>
</dbReference>
<dbReference type="PANTHER" id="PTHR30203:SF33">
    <property type="entry name" value="BLR4455 PROTEIN"/>
    <property type="match status" value="1"/>
</dbReference>
<gene>
    <name evidence="3" type="ORF">SAMN04488505_104116</name>
</gene>
<dbReference type="PANTHER" id="PTHR30203">
    <property type="entry name" value="OUTER MEMBRANE CATION EFFLUX PROTEIN"/>
    <property type="match status" value="1"/>
</dbReference>
<dbReference type="AlphaFoldDB" id="A0A1H7XLM9"/>
<dbReference type="OrthoDB" id="9770517at2"/>
<keyword evidence="2" id="KW-0732">Signal</keyword>
<evidence type="ECO:0000256" key="2">
    <source>
        <dbReference type="RuleBase" id="RU362097"/>
    </source>
</evidence>
<name>A0A1H7XLM9_9BACT</name>
<proteinExistence type="inferred from homology"/>
<dbReference type="Pfam" id="PF02321">
    <property type="entry name" value="OEP"/>
    <property type="match status" value="2"/>
</dbReference>
<dbReference type="STRING" id="573321.SAMN04488505_104116"/>
<dbReference type="Gene3D" id="1.20.1600.10">
    <property type="entry name" value="Outer membrane efflux proteins (OEP)"/>
    <property type="match status" value="1"/>
</dbReference>
<keyword evidence="2" id="KW-0812">Transmembrane</keyword>
<accession>A0A1H7XLM9</accession>
<protein>
    <submittedName>
        <fullName evidence="3">Efflux transporter, outer membrane factor (OMF) lipoprotein, NodT family</fullName>
    </submittedName>
</protein>
<keyword evidence="2" id="KW-0472">Membrane</keyword>
<feature type="signal peptide" evidence="2">
    <location>
        <begin position="1"/>
        <end position="18"/>
    </location>
</feature>
<keyword evidence="2" id="KW-1134">Transmembrane beta strand</keyword>
<feature type="chain" id="PRO_5011333049" evidence="2">
    <location>
        <begin position="19"/>
        <end position="475"/>
    </location>
</feature>
<dbReference type="NCBIfam" id="TIGR01845">
    <property type="entry name" value="outer_NodT"/>
    <property type="match status" value="1"/>
</dbReference>
<dbReference type="InterPro" id="IPR010131">
    <property type="entry name" value="MdtP/NodT-like"/>
</dbReference>
<keyword evidence="2" id="KW-0564">Palmitate</keyword>
<dbReference type="InterPro" id="IPR003423">
    <property type="entry name" value="OMP_efflux"/>
</dbReference>
<dbReference type="Gene3D" id="2.20.200.10">
    <property type="entry name" value="Outer membrane efflux proteins (OEP)"/>
    <property type="match status" value="1"/>
</dbReference>
<comment type="similarity">
    <text evidence="1 2">Belongs to the outer membrane factor (OMF) (TC 1.B.17) family.</text>
</comment>
<keyword evidence="2 3" id="KW-0449">Lipoprotein</keyword>
<dbReference type="SUPFAM" id="SSF56954">
    <property type="entry name" value="Outer membrane efflux proteins (OEP)"/>
    <property type="match status" value="1"/>
</dbReference>
<dbReference type="Proteomes" id="UP000198984">
    <property type="component" value="Unassembled WGS sequence"/>
</dbReference>
<reference evidence="3 4" key="1">
    <citation type="submission" date="2016-10" db="EMBL/GenBank/DDBJ databases">
        <authorList>
            <person name="de Groot N.N."/>
        </authorList>
    </citation>
    <scope>NUCLEOTIDE SEQUENCE [LARGE SCALE GENOMIC DNA]</scope>
    <source>
        <strain evidence="3 4">DSM 21039</strain>
    </source>
</reference>
<evidence type="ECO:0000313" key="3">
    <source>
        <dbReference type="EMBL" id="SEM34553.1"/>
    </source>
</evidence>